<gene>
    <name evidence="1" type="ORF">QWZ10_23440</name>
</gene>
<sequence length="99" mass="10711">MYSADRMNAWIEGASAYCCQALKGFADNPVWTSNPIHTPYANASASLRVNGFAGPLGPASAGVMADYVLVDMFAEAVTGQRTTEEAIANAERRIARYYR</sequence>
<accession>A0ABT8DDX9</accession>
<evidence type="ECO:0000313" key="2">
    <source>
        <dbReference type="Proteomes" id="UP001243846"/>
    </source>
</evidence>
<protein>
    <recommendedName>
        <fullName evidence="3">Extracellular solute-binding protein</fullName>
    </recommendedName>
</protein>
<dbReference type="EMBL" id="JAUFRC010000003">
    <property type="protein sequence ID" value="MDN3713991.1"/>
    <property type="molecule type" value="Genomic_DNA"/>
</dbReference>
<evidence type="ECO:0000313" key="1">
    <source>
        <dbReference type="EMBL" id="MDN3713991.1"/>
    </source>
</evidence>
<dbReference type="Proteomes" id="UP001243846">
    <property type="component" value="Unassembled WGS sequence"/>
</dbReference>
<reference evidence="2" key="1">
    <citation type="journal article" date="2019" name="Int. J. Syst. Evol. Microbiol.">
        <title>The Global Catalogue of Microorganisms (GCM) 10K type strain sequencing project: providing services to taxonomists for standard genome sequencing and annotation.</title>
        <authorList>
            <consortium name="The Broad Institute Genomics Platform"/>
            <consortium name="The Broad Institute Genome Sequencing Center for Infectious Disease"/>
            <person name="Wu L."/>
            <person name="Ma J."/>
        </authorList>
    </citation>
    <scope>NUCLEOTIDE SEQUENCE [LARGE SCALE GENOMIC DNA]</scope>
    <source>
        <strain evidence="2">CECT 8482</strain>
    </source>
</reference>
<evidence type="ECO:0008006" key="3">
    <source>
        <dbReference type="Google" id="ProtNLM"/>
    </source>
</evidence>
<proteinExistence type="predicted"/>
<organism evidence="1 2">
    <name type="scientific">Paracoccus cavernae</name>
    <dbReference type="NCBI Taxonomy" id="1571207"/>
    <lineage>
        <taxon>Bacteria</taxon>
        <taxon>Pseudomonadati</taxon>
        <taxon>Pseudomonadota</taxon>
        <taxon>Alphaproteobacteria</taxon>
        <taxon>Rhodobacterales</taxon>
        <taxon>Paracoccaceae</taxon>
        <taxon>Paracoccus</taxon>
    </lineage>
</organism>
<name>A0ABT8DDX9_9RHOB</name>
<keyword evidence="2" id="KW-1185">Reference proteome</keyword>
<comment type="caution">
    <text evidence="1">The sequence shown here is derived from an EMBL/GenBank/DDBJ whole genome shotgun (WGS) entry which is preliminary data.</text>
</comment>